<keyword evidence="2" id="KW-1185">Reference proteome</keyword>
<protein>
    <submittedName>
        <fullName evidence="1">Uncharacterized protein</fullName>
    </submittedName>
</protein>
<name>H7GI84_9DEIN</name>
<dbReference type="AlphaFoldDB" id="H7GI84"/>
<evidence type="ECO:0000313" key="1">
    <source>
        <dbReference type="EMBL" id="EIA38239.1"/>
    </source>
</evidence>
<dbReference type="Proteomes" id="UP000053186">
    <property type="component" value="Unassembled WGS sequence"/>
</dbReference>
<dbReference type="EMBL" id="AIJQ01000017">
    <property type="protein sequence ID" value="EIA38239.1"/>
    <property type="molecule type" value="Genomic_DNA"/>
</dbReference>
<comment type="caution">
    <text evidence="1">The sequence shown here is derived from an EMBL/GenBank/DDBJ whole genome shotgun (WGS) entry which is preliminary data.</text>
</comment>
<dbReference type="RefSeq" id="WP_008633619.1">
    <property type="nucleotide sequence ID" value="NZ_AIJQ01000017.1"/>
</dbReference>
<sequence length="85" mass="9610">MVILTDEQVADDAYRPLRPWLLEDDRRRVHVINLAGYAPLAFPQNGISRIGGFSDRLLELLPLLEAQDPIGWMKAFGREHGLEVG</sequence>
<gene>
    <name evidence="1" type="ORF">RLTM_10038</name>
</gene>
<evidence type="ECO:0000313" key="2">
    <source>
        <dbReference type="Proteomes" id="UP000053186"/>
    </source>
</evidence>
<proteinExistence type="predicted"/>
<dbReference type="PATRIC" id="fig|456163.3.peg.2214"/>
<organism evidence="1 2">
    <name type="scientific">Thermus parvatiensis</name>
    <dbReference type="NCBI Taxonomy" id="456163"/>
    <lineage>
        <taxon>Bacteria</taxon>
        <taxon>Thermotogati</taxon>
        <taxon>Deinococcota</taxon>
        <taxon>Deinococci</taxon>
        <taxon>Thermales</taxon>
        <taxon>Thermaceae</taxon>
        <taxon>Thermus</taxon>
    </lineage>
</organism>
<accession>H7GI84</accession>
<reference evidence="1 2" key="1">
    <citation type="journal article" date="2012" name="J. Bacteriol.">
        <title>Draft genome sequence of Thermus sp. strain RL, isolated from a hot water spring located atop the Himalayan ranges at Manikaran, India.</title>
        <authorList>
            <person name="Dwivedi V."/>
            <person name="Sangwan N."/>
            <person name="Nigam A."/>
            <person name="Garg N."/>
            <person name="Niharika N."/>
            <person name="Khurana P."/>
            <person name="Khurana J.P."/>
            <person name="Lal R."/>
        </authorList>
    </citation>
    <scope>NUCLEOTIDE SEQUENCE [LARGE SCALE GENOMIC DNA]</scope>
    <source>
        <strain evidence="1 2">RL</strain>
    </source>
</reference>